<dbReference type="EMBL" id="JAPFFF010000005">
    <property type="protein sequence ID" value="KAK8890123.1"/>
    <property type="molecule type" value="Genomic_DNA"/>
</dbReference>
<keyword evidence="1" id="KW-0175">Coiled coil</keyword>
<feature type="compositionally biased region" description="Low complexity" evidence="2">
    <location>
        <begin position="45"/>
        <end position="62"/>
    </location>
</feature>
<name>A0ABR2KG63_9EUKA</name>
<feature type="region of interest" description="Disordered" evidence="2">
    <location>
        <begin position="209"/>
        <end position="242"/>
    </location>
</feature>
<sequence length="495" mass="57647">MIDLENEILSILDDSSDEKTQTEEKINEISKNNSFPSSPKEDIESSSSSQQNLTQQTPQEQVEVQIQATSVTAATPKPVVNEKVIDSLDELFTNPHEKPHQEENKIESNELVNIEVEKKHKVTIVEPPIQTENESQKKADDNRAKSLAERLRQKAKIAKPKKQLSFSYDLSEESSDSTGLKIVVSQKQKRQLHREQLLEAHARVIKEDINEAPNQEIQEEEYDVEEEEEEEEKNEKLQDNEIAKTVIEELKKEDDEEDKENLSEEELEHRLYERIVEMRLTEDLEEIKKIIRIITGQWRSGKLRFGDIAEGLEKAFEGNEKEMKELETKRMMRKQRKQKRNEEKTRRLTQENITQLIEKAMWIKAGQDENASASDIIRGEMAKLSDNDPRKAIMERLEMEAFVQEERSKNALKERRISKNHMQKVERSNSSSSKENSFSKISFKSSQISRQHLFSFNLSKEKAITKENISSPKKTERKPKKVDKKFAELFSKVNK</sequence>
<feature type="compositionally biased region" description="Basic and acidic residues" evidence="2">
    <location>
        <begin position="405"/>
        <end position="427"/>
    </location>
</feature>
<keyword evidence="4" id="KW-1185">Reference proteome</keyword>
<accession>A0ABR2KG63</accession>
<comment type="caution">
    <text evidence="3">The sequence shown here is derived from an EMBL/GenBank/DDBJ whole genome shotgun (WGS) entry which is preliminary data.</text>
</comment>
<evidence type="ECO:0000313" key="4">
    <source>
        <dbReference type="Proteomes" id="UP001470230"/>
    </source>
</evidence>
<feature type="region of interest" description="Disordered" evidence="2">
    <location>
        <begin position="1"/>
        <end position="62"/>
    </location>
</feature>
<evidence type="ECO:0000256" key="2">
    <source>
        <dbReference type="SAM" id="MobiDB-lite"/>
    </source>
</evidence>
<dbReference type="Proteomes" id="UP001470230">
    <property type="component" value="Unassembled WGS sequence"/>
</dbReference>
<gene>
    <name evidence="3" type="ORF">M9Y10_034883</name>
</gene>
<feature type="region of interest" description="Disordered" evidence="2">
    <location>
        <begin position="125"/>
        <end position="146"/>
    </location>
</feature>
<feature type="compositionally biased region" description="Acidic residues" evidence="2">
    <location>
        <begin position="217"/>
        <end position="232"/>
    </location>
</feature>
<feature type="compositionally biased region" description="Low complexity" evidence="2">
    <location>
        <begin position="428"/>
        <end position="442"/>
    </location>
</feature>
<protein>
    <submittedName>
        <fullName evidence="3">Uncharacterized protein</fullName>
    </submittedName>
</protein>
<feature type="coiled-coil region" evidence="1">
    <location>
        <begin position="309"/>
        <end position="359"/>
    </location>
</feature>
<feature type="compositionally biased region" description="Basic and acidic residues" evidence="2">
    <location>
        <begin position="134"/>
        <end position="146"/>
    </location>
</feature>
<feature type="compositionally biased region" description="Basic and acidic residues" evidence="2">
    <location>
        <begin position="233"/>
        <end position="242"/>
    </location>
</feature>
<evidence type="ECO:0000256" key="1">
    <source>
        <dbReference type="SAM" id="Coils"/>
    </source>
</evidence>
<feature type="region of interest" description="Disordered" evidence="2">
    <location>
        <begin position="405"/>
        <end position="442"/>
    </location>
</feature>
<organism evidence="3 4">
    <name type="scientific">Tritrichomonas musculus</name>
    <dbReference type="NCBI Taxonomy" id="1915356"/>
    <lineage>
        <taxon>Eukaryota</taxon>
        <taxon>Metamonada</taxon>
        <taxon>Parabasalia</taxon>
        <taxon>Tritrichomonadida</taxon>
        <taxon>Tritrichomonadidae</taxon>
        <taxon>Tritrichomonas</taxon>
    </lineage>
</organism>
<proteinExistence type="predicted"/>
<evidence type="ECO:0000313" key="3">
    <source>
        <dbReference type="EMBL" id="KAK8890123.1"/>
    </source>
</evidence>
<feature type="compositionally biased region" description="Basic and acidic residues" evidence="2">
    <location>
        <begin position="17"/>
        <end position="28"/>
    </location>
</feature>
<reference evidence="3 4" key="1">
    <citation type="submission" date="2024-04" db="EMBL/GenBank/DDBJ databases">
        <title>Tritrichomonas musculus Genome.</title>
        <authorList>
            <person name="Alves-Ferreira E."/>
            <person name="Grigg M."/>
            <person name="Lorenzi H."/>
            <person name="Galac M."/>
        </authorList>
    </citation>
    <scope>NUCLEOTIDE SEQUENCE [LARGE SCALE GENOMIC DNA]</scope>
    <source>
        <strain evidence="3 4">EAF2021</strain>
    </source>
</reference>